<name>A0A6V7Y9M4_MELEN</name>
<dbReference type="OrthoDB" id="5906637at2759"/>
<organism evidence="1 2">
    <name type="scientific">Meloidogyne enterolobii</name>
    <name type="common">Root-knot nematode worm</name>
    <name type="synonym">Meloidogyne mayaguensis</name>
    <dbReference type="NCBI Taxonomy" id="390850"/>
    <lineage>
        <taxon>Eukaryota</taxon>
        <taxon>Metazoa</taxon>
        <taxon>Ecdysozoa</taxon>
        <taxon>Nematoda</taxon>
        <taxon>Chromadorea</taxon>
        <taxon>Rhabditida</taxon>
        <taxon>Tylenchina</taxon>
        <taxon>Tylenchomorpha</taxon>
        <taxon>Tylenchoidea</taxon>
        <taxon>Meloidogynidae</taxon>
        <taxon>Meloidogyninae</taxon>
        <taxon>Meloidogyne</taxon>
    </lineage>
</organism>
<dbReference type="EMBL" id="CAJEWN010003694">
    <property type="protein sequence ID" value="CAD2208389.1"/>
    <property type="molecule type" value="Genomic_DNA"/>
</dbReference>
<dbReference type="InterPro" id="IPR027417">
    <property type="entry name" value="P-loop_NTPase"/>
</dbReference>
<protein>
    <submittedName>
        <fullName evidence="1">Uncharacterized protein</fullName>
    </submittedName>
</protein>
<evidence type="ECO:0000313" key="1">
    <source>
        <dbReference type="EMBL" id="CAD2208389.1"/>
    </source>
</evidence>
<gene>
    <name evidence="1" type="ORF">MENT_LOCUS62424</name>
</gene>
<evidence type="ECO:0000313" key="2">
    <source>
        <dbReference type="Proteomes" id="UP000580250"/>
    </source>
</evidence>
<dbReference type="AlphaFoldDB" id="A0A6V7Y9M4"/>
<reference evidence="1 2" key="1">
    <citation type="submission" date="2020-08" db="EMBL/GenBank/DDBJ databases">
        <authorList>
            <person name="Koutsovoulos G."/>
            <person name="Danchin GJ E."/>
        </authorList>
    </citation>
    <scope>NUCLEOTIDE SEQUENCE [LARGE SCALE GENOMIC DNA]</scope>
</reference>
<proteinExistence type="predicted"/>
<comment type="caution">
    <text evidence="1">The sequence shown here is derived from an EMBL/GenBank/DDBJ whole genome shotgun (WGS) entry which is preliminary data.</text>
</comment>
<dbReference type="Proteomes" id="UP000580250">
    <property type="component" value="Unassembled WGS sequence"/>
</dbReference>
<dbReference type="Gene3D" id="3.40.50.300">
    <property type="entry name" value="P-loop containing nucleotide triphosphate hydrolases"/>
    <property type="match status" value="2"/>
</dbReference>
<accession>A0A6V7Y9M4</accession>
<sequence>MSCDGGFQRNSIFLWLFDILGTCRQDNTSHSLCNDEHSASAIKLISALYDKISTDISLAVICLCTFQKESLQKEFENLGWNVLVVTVDEYQTTVALSRAKHGLFVIADFETLRCGIFWNRFICCATEFTQIVGPEYLQVLQSGSCMRDRFGQLFVFDGSNGR</sequence>